<dbReference type="Pfam" id="PF00188">
    <property type="entry name" value="CAP"/>
    <property type="match status" value="1"/>
</dbReference>
<dbReference type="Gene3D" id="3.40.33.10">
    <property type="entry name" value="CAP"/>
    <property type="match status" value="1"/>
</dbReference>
<dbReference type="CDD" id="cd05379">
    <property type="entry name" value="CAP_bacterial"/>
    <property type="match status" value="1"/>
</dbReference>
<organism evidence="3 4">
    <name type="scientific">Clostridium tetani</name>
    <dbReference type="NCBI Taxonomy" id="1513"/>
    <lineage>
        <taxon>Bacteria</taxon>
        <taxon>Bacillati</taxon>
        <taxon>Bacillota</taxon>
        <taxon>Clostridia</taxon>
        <taxon>Eubacteriales</taxon>
        <taxon>Clostridiaceae</taxon>
        <taxon>Clostridium</taxon>
    </lineage>
</organism>
<comment type="caution">
    <text evidence="3">The sequence shown here is derived from an EMBL/GenBank/DDBJ whole genome shotgun (WGS) entry which is preliminary data.</text>
</comment>
<protein>
    <recommendedName>
        <fullName evidence="2">SCP domain-containing protein</fullName>
    </recommendedName>
</protein>
<reference evidence="3 4" key="1">
    <citation type="submission" date="2018-06" db="EMBL/GenBank/DDBJ databases">
        <title>Genome conservation of Clostridium tetani.</title>
        <authorList>
            <person name="Bruggemann H."/>
            <person name="Popoff M.R."/>
        </authorList>
    </citation>
    <scope>NUCLEOTIDE SEQUENCE [LARGE SCALE GENOMIC DNA]</scope>
    <source>
        <strain evidence="3 4">63.05</strain>
    </source>
</reference>
<dbReference type="InterPro" id="IPR035940">
    <property type="entry name" value="CAP_sf"/>
</dbReference>
<dbReference type="Proteomes" id="UP000290273">
    <property type="component" value="Unassembled WGS sequence"/>
</dbReference>
<name>A0ABY0ETM1_CLOTA</name>
<dbReference type="Pfam" id="PF04122">
    <property type="entry name" value="CW_binding_2"/>
    <property type="match status" value="3"/>
</dbReference>
<dbReference type="InterPro" id="IPR007253">
    <property type="entry name" value="Cell_wall-bd_2"/>
</dbReference>
<gene>
    <name evidence="3" type="ORF">DP131_06010</name>
</gene>
<evidence type="ECO:0000259" key="2">
    <source>
        <dbReference type="Pfam" id="PF00188"/>
    </source>
</evidence>
<feature type="compositionally biased region" description="Polar residues" evidence="1">
    <location>
        <begin position="358"/>
        <end position="369"/>
    </location>
</feature>
<dbReference type="Gene3D" id="3.40.50.12090">
    <property type="match status" value="2"/>
</dbReference>
<dbReference type="PANTHER" id="PTHR30032">
    <property type="entry name" value="N-ACETYLMURAMOYL-L-ALANINE AMIDASE-RELATED"/>
    <property type="match status" value="1"/>
</dbReference>
<dbReference type="PANTHER" id="PTHR30032:SF8">
    <property type="entry name" value="GERMINATION-SPECIFIC N-ACETYLMURAMOYL-L-ALANINE AMIDASE"/>
    <property type="match status" value="1"/>
</dbReference>
<feature type="compositionally biased region" description="Polar residues" evidence="1">
    <location>
        <begin position="333"/>
        <end position="342"/>
    </location>
</feature>
<dbReference type="EMBL" id="QMAU01000025">
    <property type="protein sequence ID" value="RXI57122.1"/>
    <property type="molecule type" value="Genomic_DNA"/>
</dbReference>
<feature type="compositionally biased region" description="Basic and acidic residues" evidence="1">
    <location>
        <begin position="343"/>
        <end position="357"/>
    </location>
</feature>
<accession>A0ABY0ETM1</accession>
<sequence>MKEGYIMNKKLLTIVLSCALVSSISYNVDAKILRVNRLSGKTRYETSEKIAKEYKIQSNEIGAVILALGINYPDALSGAVLSKKYNAPILLITNENKNLALHFIKENLPKGKNVYILGGNGGINNNTESQIKSMGYNTLRLGGSDRYHTNSEIVKNLNPKKGTPIILANSQGFADALSVSPVASSKGYPIFLVSKDKVCDSILNDIKKLSPSEIYVIGGQGSVSDKVVKEVAASTKAKVTRLSGKDRYETSLNIARHFFNEKDNISIASGLGFADALSGSALASLKNEALVLVDNNSIKTQSKFIEEFTNLDIFGGTGSVSENTVNILKGDTTKSQPSTKPEGTTKSDNINKEDDTIKPSNNNNSLSDAYKNEVTNRMLQLVNELRASKGIKPLSLIPTLNNEAQKRSQHMATTGEFSHNDSKGNFIFKAELAKINYTYRSIGENIAQNMYTEDAQKQAEALFTQWKNSPGHYKNMVNKDFNQLGFGIEVNSQGLTYATQVFVGK</sequence>
<dbReference type="InterPro" id="IPR051922">
    <property type="entry name" value="Bact_Sporulation_Assoc"/>
</dbReference>
<dbReference type="SUPFAM" id="SSF55797">
    <property type="entry name" value="PR-1-like"/>
    <property type="match status" value="1"/>
</dbReference>
<proteinExistence type="predicted"/>
<evidence type="ECO:0000256" key="1">
    <source>
        <dbReference type="SAM" id="MobiDB-lite"/>
    </source>
</evidence>
<feature type="domain" description="SCP" evidence="2">
    <location>
        <begin position="379"/>
        <end position="502"/>
    </location>
</feature>
<evidence type="ECO:0000313" key="4">
    <source>
        <dbReference type="Proteomes" id="UP000290273"/>
    </source>
</evidence>
<evidence type="ECO:0000313" key="3">
    <source>
        <dbReference type="EMBL" id="RXI57122.1"/>
    </source>
</evidence>
<feature type="region of interest" description="Disordered" evidence="1">
    <location>
        <begin position="329"/>
        <end position="369"/>
    </location>
</feature>
<dbReference type="InterPro" id="IPR014044">
    <property type="entry name" value="CAP_dom"/>
</dbReference>